<comment type="subcellular location">
    <subcellularLocation>
        <location evidence="1">Nucleus</location>
    </subcellularLocation>
</comment>
<dbReference type="Pfam" id="PF11935">
    <property type="entry name" value="SYMPK_PTA1_N"/>
    <property type="match status" value="1"/>
</dbReference>
<dbReference type="InterPro" id="IPR021850">
    <property type="entry name" value="Symplekin/Pta1"/>
</dbReference>
<feature type="region of interest" description="Disordered" evidence="4">
    <location>
        <begin position="463"/>
        <end position="494"/>
    </location>
</feature>
<dbReference type="InterPro" id="IPR032460">
    <property type="entry name" value="Symplekin/Pta1_N"/>
</dbReference>
<evidence type="ECO:0000313" key="6">
    <source>
        <dbReference type="EMBL" id="QPG72997.1"/>
    </source>
</evidence>
<organism evidence="6 7">
    <name type="scientific">Eeniella nana</name>
    <name type="common">Yeast</name>
    <name type="synonym">Brettanomyces nanus</name>
    <dbReference type="NCBI Taxonomy" id="13502"/>
    <lineage>
        <taxon>Eukaryota</taxon>
        <taxon>Fungi</taxon>
        <taxon>Dikarya</taxon>
        <taxon>Ascomycota</taxon>
        <taxon>Saccharomycotina</taxon>
        <taxon>Pichiomycetes</taxon>
        <taxon>Pichiales</taxon>
        <taxon>Pichiaceae</taxon>
        <taxon>Brettanomyces</taxon>
    </lineage>
</organism>
<dbReference type="GO" id="GO:0006397">
    <property type="term" value="P:mRNA processing"/>
    <property type="evidence" value="ECO:0007669"/>
    <property type="project" value="UniProtKB-KW"/>
</dbReference>
<name>A0A875RSZ3_EENNA</name>
<evidence type="ECO:0000313" key="7">
    <source>
        <dbReference type="Proteomes" id="UP000662931"/>
    </source>
</evidence>
<dbReference type="RefSeq" id="XP_038776562.1">
    <property type="nucleotide sequence ID" value="XM_038920634.1"/>
</dbReference>
<feature type="domain" description="Symplekin/Pta1 N-terminal" evidence="5">
    <location>
        <begin position="107"/>
        <end position="332"/>
    </location>
</feature>
<dbReference type="GeneID" id="62193702"/>
<accession>A0A875RSZ3</accession>
<dbReference type="GO" id="GO:0005847">
    <property type="term" value="C:mRNA cleavage and polyadenylation specificity factor complex"/>
    <property type="evidence" value="ECO:0007669"/>
    <property type="project" value="TreeGrafter"/>
</dbReference>
<dbReference type="Gene3D" id="1.25.10.10">
    <property type="entry name" value="Leucine-rich Repeat Variant"/>
    <property type="match status" value="1"/>
</dbReference>
<evidence type="ECO:0000256" key="3">
    <source>
        <dbReference type="ARBA" id="ARBA00023242"/>
    </source>
</evidence>
<evidence type="ECO:0000256" key="2">
    <source>
        <dbReference type="ARBA" id="ARBA00022664"/>
    </source>
</evidence>
<dbReference type="AlphaFoldDB" id="A0A875RSZ3"/>
<keyword evidence="7" id="KW-1185">Reference proteome</keyword>
<dbReference type="Proteomes" id="UP000662931">
    <property type="component" value="Chromosome 1"/>
</dbReference>
<dbReference type="KEGG" id="bnn:FOA43_000301"/>
<dbReference type="PANTHER" id="PTHR15245:SF20">
    <property type="entry name" value="SYMPLEKIN"/>
    <property type="match status" value="1"/>
</dbReference>
<keyword evidence="2" id="KW-0507">mRNA processing</keyword>
<dbReference type="InterPro" id="IPR011989">
    <property type="entry name" value="ARM-like"/>
</dbReference>
<evidence type="ECO:0000256" key="4">
    <source>
        <dbReference type="SAM" id="MobiDB-lite"/>
    </source>
</evidence>
<evidence type="ECO:0000259" key="5">
    <source>
        <dbReference type="Pfam" id="PF11935"/>
    </source>
</evidence>
<dbReference type="PANTHER" id="PTHR15245">
    <property type="entry name" value="SYMPLEKIN-RELATED"/>
    <property type="match status" value="1"/>
</dbReference>
<sequence length="741" mass="85323">MSSSVPTEEHLNAQTHQIEEATKLAFDDSKYFDQVLDTIATISISQPIDNYIIQSHCLEFVYQAYYLRKIQSFELRCNNSTKIIDMLSRLIMVEESDQVHNRLPKYKITERCIEILSSTYDLMFYRFIDHPDKPLWATLCKTRDFVVSQWPSAYPLLSYNRDADWYRSISCKNATIRLIGKVIATHLPPASSSRDKKVKDMNDISIALVDKDHPFLYNSNIGSQGQALLDRLFSTVNDDILIPTAVFSAVVSVLMTLFRLRPNVVSSKFLSFILGYEAQLKRDPKFEADKLKLRMNRRFNDRLDKIIISLLLNRGFINKDPSLKARFENKLRYLVDKTAELRKKSILEDSEDDEDEDEVQRLRKRRKLADKDNKMHEPIDFYNECRIARANDYKSIYSLLKPGDALENFDMSTISPDMLSKMVIAALSKVDIQKLAKGLGLASDRYIEIMTRDDYMFAGNADLGDENEGDDTYDPSAVVKSESKIPSDDDDEDDVFSEEDVYSVPLPKTLDINQKKVQIKSIIDNFIRLASQNVDDNTDEPISGNNLSKVAISKWKSDSWIKILSRLATRGTILNEEISNYIREAIFEYFQVDIKDGLTGVIEWLNEEYYNESIKSEDAGNEETHTTYTHYTGKVLDTLIPFLDPSDRKVFIRLLSELPYLSKEMILKIRSVCADPARSKLGFQSVLYLMMFRPPLFQGCIDLLKEMYVEADNKNNEQLKNSCLKYLKKYAPKEIPATDGS</sequence>
<dbReference type="EMBL" id="CP064812">
    <property type="protein sequence ID" value="QPG72997.1"/>
    <property type="molecule type" value="Genomic_DNA"/>
</dbReference>
<keyword evidence="3" id="KW-0539">Nucleus</keyword>
<protein>
    <recommendedName>
        <fullName evidence="5">Symplekin/Pta1 N-terminal domain-containing protein</fullName>
    </recommendedName>
</protein>
<proteinExistence type="predicted"/>
<evidence type="ECO:0000256" key="1">
    <source>
        <dbReference type="ARBA" id="ARBA00004123"/>
    </source>
</evidence>
<feature type="compositionally biased region" description="Acidic residues" evidence="4">
    <location>
        <begin position="463"/>
        <end position="473"/>
    </location>
</feature>
<reference evidence="6" key="1">
    <citation type="submission" date="2020-10" db="EMBL/GenBank/DDBJ databases">
        <authorList>
            <person name="Roach M.J.R."/>
        </authorList>
    </citation>
    <scope>NUCLEOTIDE SEQUENCE</scope>
    <source>
        <strain evidence="6">CBS 1945</strain>
    </source>
</reference>
<dbReference type="OrthoDB" id="331600at2759"/>
<gene>
    <name evidence="6" type="ORF">FOA43_000301</name>
</gene>